<proteinExistence type="predicted"/>
<feature type="transmembrane region" description="Helical" evidence="1">
    <location>
        <begin position="47"/>
        <end position="73"/>
    </location>
</feature>
<dbReference type="AlphaFoldDB" id="A0A0L0MJX9"/>
<keyword evidence="1" id="KW-0812">Transmembrane</keyword>
<sequence length="233" mass="27470">MKQFLLRKIIIISFFLAISFIIEIVINKTIFQSHCNEALLKLELLPIILIGFLFGFKFSFFFNLLYILIHSILEFAIMEHHFEILGVNIVHHWWLRLGLIFFVFVVPYLAYSISGFFYCHSKKHLMNHQTIVKSLIFISLIQILSYFLFTMMINYFQKESSISFESLSHNVFIELLLTPIQGVAQIIFVYYFASIMITNITLGIILYFLNPVLKENIKFFDMTIYNGISTNKK</sequence>
<accession>A0A0L0MJX9</accession>
<dbReference type="OrthoDB" id="9943548at2"/>
<dbReference type="Proteomes" id="UP000037086">
    <property type="component" value="Unassembled WGS sequence"/>
</dbReference>
<keyword evidence="1" id="KW-1133">Transmembrane helix</keyword>
<dbReference type="PATRIC" id="fig|198422.3.peg.199"/>
<dbReference type="RefSeq" id="WP_050337257.1">
    <property type="nucleotide sequence ID" value="NZ_JPSQ01000043.1"/>
</dbReference>
<name>A0A0L0MJX9_9MOLU</name>
<feature type="transmembrane region" description="Helical" evidence="1">
    <location>
        <begin position="131"/>
        <end position="156"/>
    </location>
</feature>
<feature type="transmembrane region" description="Helical" evidence="1">
    <location>
        <begin position="187"/>
        <end position="209"/>
    </location>
</feature>
<feature type="transmembrane region" description="Helical" evidence="1">
    <location>
        <begin position="93"/>
        <end position="119"/>
    </location>
</feature>
<gene>
    <name evidence="2" type="ORF">AlmWB_02160</name>
</gene>
<keyword evidence="1" id="KW-0472">Membrane</keyword>
<evidence type="ECO:0000313" key="3">
    <source>
        <dbReference type="Proteomes" id="UP000037086"/>
    </source>
</evidence>
<organism evidence="2 3">
    <name type="scientific">Candidatus Phytoplasma phoenicium</name>
    <dbReference type="NCBI Taxonomy" id="198422"/>
    <lineage>
        <taxon>Bacteria</taxon>
        <taxon>Bacillati</taxon>
        <taxon>Mycoplasmatota</taxon>
        <taxon>Mollicutes</taxon>
        <taxon>Acholeplasmatales</taxon>
        <taxon>Acholeplasmataceae</taxon>
        <taxon>Candidatus Phytoplasma</taxon>
        <taxon>16SrIX (Pigeon pea witches'-broom group)</taxon>
    </lineage>
</organism>
<comment type="caution">
    <text evidence="2">The sequence shown here is derived from an EMBL/GenBank/DDBJ whole genome shotgun (WGS) entry which is preliminary data.</text>
</comment>
<dbReference type="Gene3D" id="1.10.1760.20">
    <property type="match status" value="1"/>
</dbReference>
<evidence type="ECO:0000256" key="1">
    <source>
        <dbReference type="SAM" id="Phobius"/>
    </source>
</evidence>
<protein>
    <submittedName>
        <fullName evidence="2">Putative integral membrane protein</fullName>
    </submittedName>
</protein>
<feature type="transmembrane region" description="Helical" evidence="1">
    <location>
        <begin position="6"/>
        <end position="26"/>
    </location>
</feature>
<dbReference type="EMBL" id="JPSQ01000043">
    <property type="protein sequence ID" value="KND62590.1"/>
    <property type="molecule type" value="Genomic_DNA"/>
</dbReference>
<evidence type="ECO:0000313" key="2">
    <source>
        <dbReference type="EMBL" id="KND62590.1"/>
    </source>
</evidence>
<reference evidence="2 3" key="1">
    <citation type="journal article" date="2015" name="BMC Microbiol.">
        <title>'Candidatus Phytoplasma phoenicium' associated with almond witches'-broom disease: from draft genome to genetic diversity among strain populations.</title>
        <authorList>
            <person name="Quaglino F."/>
            <person name="Kube M."/>
            <person name="Jawhari M."/>
            <person name="Abou-Jawdah Y."/>
            <person name="Siewert C."/>
            <person name="Choueiri E."/>
            <person name="Sobh H."/>
            <person name="Casati P."/>
            <person name="Tedeschi R."/>
            <person name="Molino Lova M."/>
            <person name="Alma A."/>
            <person name="Bianco P.A."/>
        </authorList>
    </citation>
    <scope>NUCLEOTIDE SEQUENCE [LARGE SCALE GENOMIC DNA]</scope>
    <source>
        <strain evidence="2 3">SA213</strain>
    </source>
</reference>
<keyword evidence="3" id="KW-1185">Reference proteome</keyword>